<dbReference type="AlphaFoldDB" id="A0A918RM64"/>
<feature type="compositionally biased region" description="Basic and acidic residues" evidence="1">
    <location>
        <begin position="1"/>
        <end position="12"/>
    </location>
</feature>
<dbReference type="PANTHER" id="PTHR43861">
    <property type="entry name" value="TRANS-ACONITATE 2-METHYLTRANSFERASE-RELATED"/>
    <property type="match status" value="1"/>
</dbReference>
<feature type="region of interest" description="Disordered" evidence="1">
    <location>
        <begin position="257"/>
        <end position="288"/>
    </location>
</feature>
<dbReference type="Pfam" id="PF08242">
    <property type="entry name" value="Methyltransf_12"/>
    <property type="match status" value="1"/>
</dbReference>
<evidence type="ECO:0000256" key="1">
    <source>
        <dbReference type="SAM" id="MobiDB-lite"/>
    </source>
</evidence>
<reference evidence="3" key="2">
    <citation type="submission" date="2020-09" db="EMBL/GenBank/DDBJ databases">
        <authorList>
            <person name="Sun Q."/>
            <person name="Ohkuma M."/>
        </authorList>
    </citation>
    <scope>NUCLEOTIDE SEQUENCE</scope>
    <source>
        <strain evidence="3">JCM 5016</strain>
    </source>
</reference>
<feature type="region of interest" description="Disordered" evidence="1">
    <location>
        <begin position="1"/>
        <end position="44"/>
    </location>
</feature>
<accession>A0A918RM64</accession>
<sequence>MSRYDGHLDASRFRTNRSPPVPADGPDQETLTVGHIPPQEGDTHYADGKTFRLLTDAERRLLAEHAPAPDGGLALDAGRGTGELARHLAATGYRVDAVDIASAALARAEAGQTGPAAVTHRLSGSEHGDPDDLPHPAYDLIVFRLSRAFVRDRTRVLNRLRERLRPNGTLCVVTPVAGAVPDGKRDIALDEDELDLLRTGWRVAERHDADGLAFLVLRDPLPTRVACADKGRPAPHAPTGAGVVVTDAKGRSCWAGRREASGSCPAARTTPARTSSTRPCANWRRRPA</sequence>
<protein>
    <recommendedName>
        <fullName evidence="2">Methyltransferase type 12 domain-containing protein</fullName>
    </recommendedName>
</protein>
<name>A0A918RM64_9ACTN</name>
<evidence type="ECO:0000313" key="3">
    <source>
        <dbReference type="EMBL" id="GHA03760.1"/>
    </source>
</evidence>
<organism evidence="3 4">
    <name type="scientific">Streptomyces echinoruber</name>
    <dbReference type="NCBI Taxonomy" id="68898"/>
    <lineage>
        <taxon>Bacteria</taxon>
        <taxon>Bacillati</taxon>
        <taxon>Actinomycetota</taxon>
        <taxon>Actinomycetes</taxon>
        <taxon>Kitasatosporales</taxon>
        <taxon>Streptomycetaceae</taxon>
        <taxon>Streptomyces</taxon>
    </lineage>
</organism>
<dbReference type="InterPro" id="IPR013217">
    <property type="entry name" value="Methyltransf_12"/>
</dbReference>
<dbReference type="Gene3D" id="3.40.50.150">
    <property type="entry name" value="Vaccinia Virus protein VP39"/>
    <property type="match status" value="1"/>
</dbReference>
<dbReference type="SUPFAM" id="SSF53335">
    <property type="entry name" value="S-adenosyl-L-methionine-dependent methyltransferases"/>
    <property type="match status" value="1"/>
</dbReference>
<feature type="domain" description="Methyltransferase type 12" evidence="2">
    <location>
        <begin position="75"/>
        <end position="170"/>
    </location>
</feature>
<dbReference type="Proteomes" id="UP000623010">
    <property type="component" value="Unassembled WGS sequence"/>
</dbReference>
<dbReference type="InterPro" id="IPR029063">
    <property type="entry name" value="SAM-dependent_MTases_sf"/>
</dbReference>
<keyword evidence="4" id="KW-1185">Reference proteome</keyword>
<evidence type="ECO:0000259" key="2">
    <source>
        <dbReference type="Pfam" id="PF08242"/>
    </source>
</evidence>
<comment type="caution">
    <text evidence="3">The sequence shown here is derived from an EMBL/GenBank/DDBJ whole genome shotgun (WGS) entry which is preliminary data.</text>
</comment>
<dbReference type="GO" id="GO:0017000">
    <property type="term" value="P:antibiotic biosynthetic process"/>
    <property type="evidence" value="ECO:0007669"/>
    <property type="project" value="UniProtKB-ARBA"/>
</dbReference>
<gene>
    <name evidence="3" type="ORF">GCM10010389_48990</name>
</gene>
<feature type="compositionally biased region" description="Low complexity" evidence="1">
    <location>
        <begin position="263"/>
        <end position="280"/>
    </location>
</feature>
<dbReference type="CDD" id="cd02440">
    <property type="entry name" value="AdoMet_MTases"/>
    <property type="match status" value="1"/>
</dbReference>
<dbReference type="GO" id="GO:0008168">
    <property type="term" value="F:methyltransferase activity"/>
    <property type="evidence" value="ECO:0007669"/>
    <property type="project" value="UniProtKB-ARBA"/>
</dbReference>
<reference evidence="3" key="1">
    <citation type="journal article" date="2014" name="Int. J. Syst. Evol. Microbiol.">
        <title>Complete genome sequence of Corynebacterium casei LMG S-19264T (=DSM 44701T), isolated from a smear-ripened cheese.</title>
        <authorList>
            <consortium name="US DOE Joint Genome Institute (JGI-PGF)"/>
            <person name="Walter F."/>
            <person name="Albersmeier A."/>
            <person name="Kalinowski J."/>
            <person name="Ruckert C."/>
        </authorList>
    </citation>
    <scope>NUCLEOTIDE SEQUENCE</scope>
    <source>
        <strain evidence="3">JCM 5016</strain>
    </source>
</reference>
<proteinExistence type="predicted"/>
<dbReference type="EMBL" id="BMWH01000023">
    <property type="protein sequence ID" value="GHA03760.1"/>
    <property type="molecule type" value="Genomic_DNA"/>
</dbReference>
<evidence type="ECO:0000313" key="4">
    <source>
        <dbReference type="Proteomes" id="UP000623010"/>
    </source>
</evidence>